<dbReference type="OrthoDB" id="9814290at2"/>
<evidence type="ECO:0000256" key="2">
    <source>
        <dbReference type="ARBA" id="ARBA00005840"/>
    </source>
</evidence>
<feature type="transmembrane region" description="Helical" evidence="8">
    <location>
        <begin position="93"/>
        <end position="112"/>
    </location>
</feature>
<name>A0A1E5G0D0_9FIRM</name>
<keyword evidence="4 8" id="KW-0812">Transmembrane</keyword>
<protein>
    <recommendedName>
        <fullName evidence="3">Heme exporter protein C</fullName>
    </recommendedName>
</protein>
<feature type="domain" description="Cytochrome c assembly protein" evidence="9">
    <location>
        <begin position="7"/>
        <end position="149"/>
    </location>
</feature>
<feature type="transmembrane region" description="Helical" evidence="8">
    <location>
        <begin position="53"/>
        <end position="73"/>
    </location>
</feature>
<dbReference type="InterPro" id="IPR045062">
    <property type="entry name" value="Cyt_c_biogenesis_CcsA/CcmC"/>
</dbReference>
<sequence>MFFIFIIAPPDVRLGIVQKIFYFHVGTAWIAFFAFFIVFIVSILFLMTRNRNYDVIAMASAEIGVLFTTIVLITGPIWGKSSWNAWWTWEPRLTTTLILWFMYIAYIMIRVSDMEWEKKARLSSVFGIIGFINVPIVFMSIRWWNTELHPVVFGEGADQTGGGISDTMLLTLIITVITFMILYFYLLKKGIAIGHARYKLDDIKDKIKNVM</sequence>
<feature type="transmembrane region" description="Helical" evidence="8">
    <location>
        <begin position="124"/>
        <end position="144"/>
    </location>
</feature>
<dbReference type="PANTHER" id="PTHR30071:SF1">
    <property type="entry name" value="CYTOCHROME B_B6 PROTEIN-RELATED"/>
    <property type="match status" value="1"/>
</dbReference>
<evidence type="ECO:0000313" key="10">
    <source>
        <dbReference type="EMBL" id="OEF96159.1"/>
    </source>
</evidence>
<evidence type="ECO:0000256" key="8">
    <source>
        <dbReference type="SAM" id="Phobius"/>
    </source>
</evidence>
<comment type="subcellular location">
    <subcellularLocation>
        <location evidence="1">Membrane</location>
        <topology evidence="1">Multi-pass membrane protein</topology>
    </subcellularLocation>
</comment>
<keyword evidence="11" id="KW-1185">Reference proteome</keyword>
<dbReference type="GO" id="GO:0015232">
    <property type="term" value="F:heme transmembrane transporter activity"/>
    <property type="evidence" value="ECO:0007669"/>
    <property type="project" value="InterPro"/>
</dbReference>
<evidence type="ECO:0000313" key="11">
    <source>
        <dbReference type="Proteomes" id="UP000094296"/>
    </source>
</evidence>
<evidence type="ECO:0000259" key="9">
    <source>
        <dbReference type="Pfam" id="PF01578"/>
    </source>
</evidence>
<evidence type="ECO:0000256" key="6">
    <source>
        <dbReference type="ARBA" id="ARBA00022989"/>
    </source>
</evidence>
<dbReference type="STRING" id="766136.BHF68_10170"/>
<comment type="caution">
    <text evidence="10">The sequence shown here is derived from an EMBL/GenBank/DDBJ whole genome shotgun (WGS) entry which is preliminary data.</text>
</comment>
<keyword evidence="7 8" id="KW-0472">Membrane</keyword>
<evidence type="ECO:0000256" key="3">
    <source>
        <dbReference type="ARBA" id="ARBA00016463"/>
    </source>
</evidence>
<dbReference type="GO" id="GO:0020037">
    <property type="term" value="F:heme binding"/>
    <property type="evidence" value="ECO:0007669"/>
    <property type="project" value="InterPro"/>
</dbReference>
<dbReference type="Pfam" id="PF01578">
    <property type="entry name" value="Cytochrom_C_asm"/>
    <property type="match status" value="1"/>
</dbReference>
<accession>A0A1E5G0D0</accession>
<keyword evidence="6 8" id="KW-1133">Transmembrane helix</keyword>
<evidence type="ECO:0000256" key="5">
    <source>
        <dbReference type="ARBA" id="ARBA00022748"/>
    </source>
</evidence>
<proteinExistence type="inferred from homology"/>
<dbReference type="GO" id="GO:0005886">
    <property type="term" value="C:plasma membrane"/>
    <property type="evidence" value="ECO:0007669"/>
    <property type="project" value="TreeGrafter"/>
</dbReference>
<dbReference type="GO" id="GO:0017004">
    <property type="term" value="P:cytochrome complex assembly"/>
    <property type="evidence" value="ECO:0007669"/>
    <property type="project" value="UniProtKB-KW"/>
</dbReference>
<dbReference type="PANTHER" id="PTHR30071">
    <property type="entry name" value="HEME EXPORTER PROTEIN C"/>
    <property type="match status" value="1"/>
</dbReference>
<reference evidence="10 11" key="1">
    <citation type="submission" date="2016-09" db="EMBL/GenBank/DDBJ databases">
        <title>Draft genome sequence for the type strain of Desulfuribacillus alkaliarsenatis AHT28, an obligately anaerobic, sulfidogenic bacterium isolated from Russian soda lake sediments.</title>
        <authorList>
            <person name="Abin C.A."/>
            <person name="Hollibaugh J.T."/>
        </authorList>
    </citation>
    <scope>NUCLEOTIDE SEQUENCE [LARGE SCALE GENOMIC DNA]</scope>
    <source>
        <strain evidence="10 11">AHT28</strain>
    </source>
</reference>
<keyword evidence="5" id="KW-0201">Cytochrome c-type biogenesis</keyword>
<dbReference type="AlphaFoldDB" id="A0A1E5G0D0"/>
<dbReference type="InterPro" id="IPR002541">
    <property type="entry name" value="Cyt_c_assembly"/>
</dbReference>
<feature type="transmembrane region" description="Helical" evidence="8">
    <location>
        <begin position="20"/>
        <end position="46"/>
    </location>
</feature>
<dbReference type="Proteomes" id="UP000094296">
    <property type="component" value="Unassembled WGS sequence"/>
</dbReference>
<dbReference type="PRINTS" id="PR01386">
    <property type="entry name" value="CCMCBIOGNSIS"/>
</dbReference>
<dbReference type="EMBL" id="MIJE01000033">
    <property type="protein sequence ID" value="OEF96159.1"/>
    <property type="molecule type" value="Genomic_DNA"/>
</dbReference>
<evidence type="ECO:0000256" key="4">
    <source>
        <dbReference type="ARBA" id="ARBA00022692"/>
    </source>
</evidence>
<dbReference type="InterPro" id="IPR003557">
    <property type="entry name" value="Cyt_c_biogenesis_CcmC"/>
</dbReference>
<comment type="similarity">
    <text evidence="2">Belongs to the CcmC/CycZ/HelC family.</text>
</comment>
<feature type="transmembrane region" description="Helical" evidence="8">
    <location>
        <begin position="164"/>
        <end position="187"/>
    </location>
</feature>
<evidence type="ECO:0000256" key="7">
    <source>
        <dbReference type="ARBA" id="ARBA00023136"/>
    </source>
</evidence>
<organism evidence="10 11">
    <name type="scientific">Desulfuribacillus alkaliarsenatis</name>
    <dbReference type="NCBI Taxonomy" id="766136"/>
    <lineage>
        <taxon>Bacteria</taxon>
        <taxon>Bacillati</taxon>
        <taxon>Bacillota</taxon>
        <taxon>Desulfuribacillia</taxon>
        <taxon>Desulfuribacillales</taxon>
        <taxon>Desulfuribacillaceae</taxon>
        <taxon>Desulfuribacillus</taxon>
    </lineage>
</organism>
<gene>
    <name evidence="10" type="ORF">BHF68_10170</name>
</gene>
<evidence type="ECO:0000256" key="1">
    <source>
        <dbReference type="ARBA" id="ARBA00004141"/>
    </source>
</evidence>